<evidence type="ECO:0000256" key="1">
    <source>
        <dbReference type="SAM" id="MobiDB-lite"/>
    </source>
</evidence>
<dbReference type="AlphaFoldDB" id="K5WQX8"/>
<gene>
    <name evidence="2" type="ORF">PHACADRAFT_198821</name>
</gene>
<dbReference type="EMBL" id="JH930475">
    <property type="protein sequence ID" value="EKM52772.1"/>
    <property type="molecule type" value="Genomic_DNA"/>
</dbReference>
<dbReference type="HOGENOM" id="CLU_792515_0_0_1"/>
<feature type="region of interest" description="Disordered" evidence="1">
    <location>
        <begin position="1"/>
        <end position="52"/>
    </location>
</feature>
<evidence type="ECO:0000313" key="2">
    <source>
        <dbReference type="EMBL" id="EKM52772.1"/>
    </source>
</evidence>
<keyword evidence="3" id="KW-1185">Reference proteome</keyword>
<evidence type="ECO:0000313" key="3">
    <source>
        <dbReference type="Proteomes" id="UP000008370"/>
    </source>
</evidence>
<dbReference type="InParanoid" id="K5WQX8"/>
<feature type="region of interest" description="Disordered" evidence="1">
    <location>
        <begin position="181"/>
        <end position="228"/>
    </location>
</feature>
<organism evidence="2 3">
    <name type="scientific">Phanerochaete carnosa (strain HHB-10118-sp)</name>
    <name type="common">White-rot fungus</name>
    <name type="synonym">Peniophora carnosa</name>
    <dbReference type="NCBI Taxonomy" id="650164"/>
    <lineage>
        <taxon>Eukaryota</taxon>
        <taxon>Fungi</taxon>
        <taxon>Dikarya</taxon>
        <taxon>Basidiomycota</taxon>
        <taxon>Agaricomycotina</taxon>
        <taxon>Agaricomycetes</taxon>
        <taxon>Polyporales</taxon>
        <taxon>Phanerochaetaceae</taxon>
        <taxon>Phanerochaete</taxon>
    </lineage>
</organism>
<feature type="compositionally biased region" description="Basic and acidic residues" evidence="1">
    <location>
        <begin position="1"/>
        <end position="19"/>
    </location>
</feature>
<dbReference type="RefSeq" id="XP_007399105.1">
    <property type="nucleotide sequence ID" value="XM_007399043.1"/>
</dbReference>
<sequence>MAEKEDFPMGGEQEHDQSRYGRTTGCPDTDKQSVNKASVASDSRKCRRGQDPDSDLHWVCDLQTGVIQHPVGCAQCDDFMHHQQLGRADPSFCEAAAAQLSHMHGANNPPRISQEAVDLENVLCHHKIPLPTSQAHPLPVSSSQTPANQAPLVTPLGAPEPPLDHACSYVPQAMELNYGNSESSLSAKGDDAQQGPAAEKWPARKFGSYPTKTGRPTIEGSGYSADEFNKFNPKPTESELEDATPAQKNLWQACNLKQRKRNEQRAAVSTKPLAITPWEQSMNHAKYALNVIKRYKGEYSAIRNPLHWNNHKGRNWMRWGYYANHHIKYLDKQRKLHKYCGVPAGISIPP</sequence>
<reference evidence="2 3" key="1">
    <citation type="journal article" date="2012" name="BMC Genomics">
        <title>Comparative genomics of the white-rot fungi, Phanerochaete carnosa and P. chrysosporium, to elucidate the genetic basis of the distinct wood types they colonize.</title>
        <authorList>
            <person name="Suzuki H."/>
            <person name="MacDonald J."/>
            <person name="Syed K."/>
            <person name="Salamov A."/>
            <person name="Hori C."/>
            <person name="Aerts A."/>
            <person name="Henrissat B."/>
            <person name="Wiebenga A."/>
            <person name="vanKuyk P.A."/>
            <person name="Barry K."/>
            <person name="Lindquist E."/>
            <person name="LaButti K."/>
            <person name="Lapidus A."/>
            <person name="Lucas S."/>
            <person name="Coutinho P."/>
            <person name="Gong Y."/>
            <person name="Samejima M."/>
            <person name="Mahadevan R."/>
            <person name="Abou-Zaid M."/>
            <person name="de Vries R.P."/>
            <person name="Igarashi K."/>
            <person name="Yadav J.S."/>
            <person name="Grigoriev I.V."/>
            <person name="Master E.R."/>
        </authorList>
    </citation>
    <scope>NUCLEOTIDE SEQUENCE [LARGE SCALE GENOMIC DNA]</scope>
    <source>
        <strain evidence="2 3">HHB-10118-sp</strain>
    </source>
</reference>
<proteinExistence type="predicted"/>
<dbReference type="KEGG" id="pco:PHACADRAFT_198821"/>
<dbReference type="Proteomes" id="UP000008370">
    <property type="component" value="Unassembled WGS sequence"/>
</dbReference>
<accession>K5WQX8</accession>
<feature type="compositionally biased region" description="Basic and acidic residues" evidence="1">
    <location>
        <begin position="42"/>
        <end position="52"/>
    </location>
</feature>
<dbReference type="GeneID" id="18911368"/>
<protein>
    <submittedName>
        <fullName evidence="2">Uncharacterized protein</fullName>
    </submittedName>
</protein>
<name>K5WQX8_PHACS</name>